<evidence type="ECO:0000313" key="2">
    <source>
        <dbReference type="EMBL" id="KAJ1106035.1"/>
    </source>
</evidence>
<gene>
    <name evidence="2" type="ORF">NDU88_003438</name>
</gene>
<accession>A0AAV7MQJ1</accession>
<comment type="caution">
    <text evidence="2">The sequence shown here is derived from an EMBL/GenBank/DDBJ whole genome shotgun (WGS) entry which is preliminary data.</text>
</comment>
<dbReference type="AlphaFoldDB" id="A0AAV7MQJ1"/>
<organism evidence="2 3">
    <name type="scientific">Pleurodeles waltl</name>
    <name type="common">Iberian ribbed newt</name>
    <dbReference type="NCBI Taxonomy" id="8319"/>
    <lineage>
        <taxon>Eukaryota</taxon>
        <taxon>Metazoa</taxon>
        <taxon>Chordata</taxon>
        <taxon>Craniata</taxon>
        <taxon>Vertebrata</taxon>
        <taxon>Euteleostomi</taxon>
        <taxon>Amphibia</taxon>
        <taxon>Batrachia</taxon>
        <taxon>Caudata</taxon>
        <taxon>Salamandroidea</taxon>
        <taxon>Salamandridae</taxon>
        <taxon>Pleurodelinae</taxon>
        <taxon>Pleurodeles</taxon>
    </lineage>
</organism>
<feature type="region of interest" description="Disordered" evidence="1">
    <location>
        <begin position="59"/>
        <end position="88"/>
    </location>
</feature>
<protein>
    <submittedName>
        <fullName evidence="2">Uncharacterized protein</fullName>
    </submittedName>
</protein>
<dbReference type="EMBL" id="JANPWB010000013">
    <property type="protein sequence ID" value="KAJ1106035.1"/>
    <property type="molecule type" value="Genomic_DNA"/>
</dbReference>
<evidence type="ECO:0000313" key="3">
    <source>
        <dbReference type="Proteomes" id="UP001066276"/>
    </source>
</evidence>
<proteinExistence type="predicted"/>
<sequence>MCPPALLSAVAVKEIHRHNTGSLKLPKRFGKRTIVEGFTDVTRVDLARSCALRVVPPKDLSTETSAPGHPQEPACVFSPLLPGKGLEG</sequence>
<keyword evidence="3" id="KW-1185">Reference proteome</keyword>
<name>A0AAV7MQJ1_PLEWA</name>
<evidence type="ECO:0000256" key="1">
    <source>
        <dbReference type="SAM" id="MobiDB-lite"/>
    </source>
</evidence>
<dbReference type="Proteomes" id="UP001066276">
    <property type="component" value="Chromosome 9"/>
</dbReference>
<reference evidence="2" key="1">
    <citation type="journal article" date="2022" name="bioRxiv">
        <title>Sequencing and chromosome-scale assembly of the giantPleurodeles waltlgenome.</title>
        <authorList>
            <person name="Brown T."/>
            <person name="Elewa A."/>
            <person name="Iarovenko S."/>
            <person name="Subramanian E."/>
            <person name="Araus A.J."/>
            <person name="Petzold A."/>
            <person name="Susuki M."/>
            <person name="Suzuki K.-i.T."/>
            <person name="Hayashi T."/>
            <person name="Toyoda A."/>
            <person name="Oliveira C."/>
            <person name="Osipova E."/>
            <person name="Leigh N.D."/>
            <person name="Simon A."/>
            <person name="Yun M.H."/>
        </authorList>
    </citation>
    <scope>NUCLEOTIDE SEQUENCE</scope>
    <source>
        <strain evidence="2">20211129_DDA</strain>
        <tissue evidence="2">Liver</tissue>
    </source>
</reference>